<evidence type="ECO:0000313" key="1">
    <source>
        <dbReference type="EMBL" id="NEZ65248.1"/>
    </source>
</evidence>
<comment type="caution">
    <text evidence="1">The sequence shown here is derived from an EMBL/GenBank/DDBJ whole genome shotgun (WGS) entry which is preliminary data.</text>
</comment>
<evidence type="ECO:0000313" key="2">
    <source>
        <dbReference type="Proteomes" id="UP000473574"/>
    </source>
</evidence>
<protein>
    <submittedName>
        <fullName evidence="1">Uncharacterized protein</fullName>
    </submittedName>
</protein>
<accession>A0A6M0S9R4</accession>
<proteinExistence type="predicted"/>
<dbReference type="EMBL" id="QZCE01000002">
    <property type="protein sequence ID" value="NEZ65248.1"/>
    <property type="molecule type" value="Genomic_DNA"/>
</dbReference>
<reference evidence="1 2" key="1">
    <citation type="journal article" date="2020" name="Microb. Ecol.">
        <title>Ecogenomics of the Marine Benthic Filamentous Cyanobacterium Adonisia.</title>
        <authorList>
            <person name="Walter J.M."/>
            <person name="Coutinho F.H."/>
            <person name="Leomil L."/>
            <person name="Hargreaves P.I."/>
            <person name="Campeao M.E."/>
            <person name="Vieira V.V."/>
            <person name="Silva B.S."/>
            <person name="Fistarol G.O."/>
            <person name="Salomon P.S."/>
            <person name="Sawabe T."/>
            <person name="Mino S."/>
            <person name="Hosokawa M."/>
            <person name="Miyashita H."/>
            <person name="Maruyama F."/>
            <person name="van Verk M.C."/>
            <person name="Dutilh B.E."/>
            <person name="Thompson C.C."/>
            <person name="Thompson F.L."/>
        </authorList>
    </citation>
    <scope>NUCLEOTIDE SEQUENCE [LARGE SCALE GENOMIC DNA]</scope>
    <source>
        <strain evidence="1 2">CCMR0082</strain>
    </source>
</reference>
<dbReference type="RefSeq" id="WP_163666214.1">
    <property type="nucleotide sequence ID" value="NZ_QZCE01000002.1"/>
</dbReference>
<dbReference type="Proteomes" id="UP000473574">
    <property type="component" value="Unassembled WGS sequence"/>
</dbReference>
<dbReference type="AlphaFoldDB" id="A0A6M0S9R4"/>
<name>A0A6M0S9R4_9CYAN</name>
<organism evidence="1 2">
    <name type="scientific">Adonisia turfae CCMR0082</name>
    <dbReference type="NCBI Taxonomy" id="2304604"/>
    <lineage>
        <taxon>Bacteria</taxon>
        <taxon>Bacillati</taxon>
        <taxon>Cyanobacteriota</taxon>
        <taxon>Adonisia</taxon>
        <taxon>Adonisia turfae</taxon>
    </lineage>
</organism>
<sequence>MVLDNRFSSAEFSKLGLNSKISRKRADLLSKEIEQRISKKIRSKVQAIVCQLNSVGHSISFCEEDNNCYMYEQNVDSPDAKEIKGLRIAVDYMVSTGYSHLVDNNPEN</sequence>
<gene>
    <name evidence="1" type="ORF">D0962_21130</name>
</gene>